<keyword evidence="1" id="KW-0175">Coiled coil</keyword>
<evidence type="ECO:0000313" key="2">
    <source>
        <dbReference type="EMBL" id="ASM77917.1"/>
    </source>
</evidence>
<gene>
    <name evidence="2" type="ORF">VITFI_CDS2139</name>
</gene>
<dbReference type="EMBL" id="CP022423">
    <property type="protein sequence ID" value="ASM77917.1"/>
    <property type="molecule type" value="Genomic_DNA"/>
</dbReference>
<dbReference type="Proteomes" id="UP000199729">
    <property type="component" value="Chromosome"/>
</dbReference>
<feature type="coiled-coil region" evidence="1">
    <location>
        <begin position="57"/>
        <end position="91"/>
    </location>
</feature>
<dbReference type="KEGG" id="vff:VITFI_CDS2139"/>
<proteinExistence type="predicted"/>
<keyword evidence="3" id="KW-1185">Reference proteome</keyword>
<accession>A0A221KGD8</accession>
<dbReference type="AlphaFoldDB" id="A0A221KGD8"/>
<reference evidence="2 3" key="1">
    <citation type="submission" date="2017-07" db="EMBL/GenBank/DDBJ databases">
        <title>Complete Genome Sequence of the cosmetic ferment Vitreoscilla filiformis (ATCC15551).</title>
        <authorList>
            <person name="Contreras S."/>
            <person name="Sagory-Zalkind P."/>
            <person name="Blanquart H."/>
            <person name="Iltis A."/>
            <person name="Morand S.C."/>
        </authorList>
    </citation>
    <scope>NUCLEOTIDE SEQUENCE [LARGE SCALE GENOMIC DNA]</scope>
    <source>
        <strain evidence="2 3">ATCC 15551</strain>
    </source>
</reference>
<evidence type="ECO:0000256" key="1">
    <source>
        <dbReference type="SAM" id="Coils"/>
    </source>
</evidence>
<name>A0A221KGD8_VITFI</name>
<organism evidence="2 3">
    <name type="scientific">Vitreoscilla filiformis</name>
    <dbReference type="NCBI Taxonomy" id="63"/>
    <lineage>
        <taxon>Bacteria</taxon>
        <taxon>Pseudomonadati</taxon>
        <taxon>Pseudomonadota</taxon>
        <taxon>Betaproteobacteria</taxon>
        <taxon>Neisseriales</taxon>
        <taxon>Neisseriaceae</taxon>
        <taxon>Vitreoscilla</taxon>
    </lineage>
</organism>
<evidence type="ECO:0000313" key="3">
    <source>
        <dbReference type="Proteomes" id="UP000199729"/>
    </source>
</evidence>
<sequence length="277" mass="31117">MSTIGGWIGSAARVVSKVVRGVHQLLSDAPVTDEYRQVIRVMDAPVSQPATSVRLDVDFMNAAMRQTQQRADEALRQVEEHRQQQIEMQRRLVLRSQVMELALQASAFDRFANNIQLHAANLNIHLQNIRNISGLVEDVNALRFGLKRTMGVVNHLANIVNHAGIGRVEKLAGIDVEREQGAISIRAAHSAFEHTRGLLGGEIGAMIELAEQHLRDVRKVQMDACGQGEFGRQIRDMLETRIVPQLTRTREMGLFLHNDVVCNFPLLPDQDNRPTRF</sequence>
<protein>
    <submittedName>
        <fullName evidence="2">Uncharacterized protein</fullName>
    </submittedName>
</protein>